<keyword evidence="7" id="KW-0479">Metal-binding</keyword>
<keyword evidence="12 16" id="KW-0472">Membrane</keyword>
<dbReference type="GO" id="GO:0016567">
    <property type="term" value="P:protein ubiquitination"/>
    <property type="evidence" value="ECO:0007669"/>
    <property type="project" value="InterPro"/>
</dbReference>
<evidence type="ECO:0000256" key="2">
    <source>
        <dbReference type="ARBA" id="ARBA00004167"/>
    </source>
</evidence>
<keyword evidence="6 16" id="KW-0812">Transmembrane</keyword>
<reference evidence="18 19" key="1">
    <citation type="submission" date="2020-12" db="EMBL/GenBank/DDBJ databases">
        <title>Concerted genomic and epigenomic changes stabilize Arabidopsis allopolyploids.</title>
        <authorList>
            <person name="Chen Z."/>
        </authorList>
    </citation>
    <scope>NUCLEOTIDE SEQUENCE [LARGE SCALE GENOMIC DNA]</scope>
    <source>
        <strain evidence="18">As9502</strain>
        <tissue evidence="18">Leaf</tissue>
    </source>
</reference>
<comment type="subcellular location">
    <subcellularLocation>
        <location evidence="2">Membrane</location>
        <topology evidence="2">Single-pass membrane protein</topology>
    </subcellularLocation>
</comment>
<evidence type="ECO:0000256" key="5">
    <source>
        <dbReference type="ARBA" id="ARBA00022679"/>
    </source>
</evidence>
<comment type="pathway">
    <text evidence="3">Protein modification; protein ubiquitination.</text>
</comment>
<dbReference type="Pfam" id="PF13639">
    <property type="entry name" value="zf-RING_2"/>
    <property type="match status" value="1"/>
</dbReference>
<evidence type="ECO:0000256" key="10">
    <source>
        <dbReference type="ARBA" id="ARBA00022833"/>
    </source>
</evidence>
<dbReference type="SMART" id="SM00184">
    <property type="entry name" value="RING"/>
    <property type="match status" value="1"/>
</dbReference>
<protein>
    <recommendedName>
        <fullName evidence="4">RING-type E3 ubiquitin transferase</fullName>
        <ecNumber evidence="4">2.3.2.27</ecNumber>
    </recommendedName>
</protein>
<name>A0A8T2E984_ARASU</name>
<proteinExistence type="inferred from homology"/>
<dbReference type="EMBL" id="JAEFBJ010000004">
    <property type="protein sequence ID" value="KAG7620648.1"/>
    <property type="molecule type" value="Genomic_DNA"/>
</dbReference>
<dbReference type="AlphaFoldDB" id="A0A8T2E984"/>
<dbReference type="EC" id="2.3.2.27" evidence="4"/>
<dbReference type="GO" id="GO:0061630">
    <property type="term" value="F:ubiquitin protein ligase activity"/>
    <property type="evidence" value="ECO:0007669"/>
    <property type="project" value="UniProtKB-EC"/>
</dbReference>
<feature type="region of interest" description="Disordered" evidence="15">
    <location>
        <begin position="144"/>
        <end position="167"/>
    </location>
</feature>
<evidence type="ECO:0000256" key="4">
    <source>
        <dbReference type="ARBA" id="ARBA00012483"/>
    </source>
</evidence>
<evidence type="ECO:0000313" key="19">
    <source>
        <dbReference type="Proteomes" id="UP000694251"/>
    </source>
</evidence>
<evidence type="ECO:0000313" key="18">
    <source>
        <dbReference type="EMBL" id="KAG7620648.1"/>
    </source>
</evidence>
<evidence type="ECO:0000256" key="7">
    <source>
        <dbReference type="ARBA" id="ARBA00022723"/>
    </source>
</evidence>
<comment type="catalytic activity">
    <reaction evidence="1">
        <text>S-ubiquitinyl-[E2 ubiquitin-conjugating enzyme]-L-cysteine + [acceptor protein]-L-lysine = [E2 ubiquitin-conjugating enzyme]-L-cysteine + N(6)-ubiquitinyl-[acceptor protein]-L-lysine.</text>
        <dbReference type="EC" id="2.3.2.27"/>
    </reaction>
</comment>
<dbReference type="FunFam" id="3.30.40.10:FF:000187">
    <property type="entry name" value="E3 ubiquitin-protein ligase ATL6"/>
    <property type="match status" value="1"/>
</dbReference>
<evidence type="ECO:0000256" key="12">
    <source>
        <dbReference type="ARBA" id="ARBA00023136"/>
    </source>
</evidence>
<dbReference type="OrthoDB" id="8062037at2759"/>
<evidence type="ECO:0000256" key="1">
    <source>
        <dbReference type="ARBA" id="ARBA00000900"/>
    </source>
</evidence>
<comment type="caution">
    <text evidence="18">The sequence shown here is derived from an EMBL/GenBank/DDBJ whole genome shotgun (WGS) entry which is preliminary data.</text>
</comment>
<dbReference type="PANTHER" id="PTHR46913">
    <property type="entry name" value="RING-H2 FINGER PROTEIN ATL16"/>
    <property type="match status" value="1"/>
</dbReference>
<keyword evidence="19" id="KW-1185">Reference proteome</keyword>
<accession>A0A8T2E984</accession>
<dbReference type="PROSITE" id="PS50089">
    <property type="entry name" value="ZF_RING_2"/>
    <property type="match status" value="1"/>
</dbReference>
<evidence type="ECO:0000256" key="16">
    <source>
        <dbReference type="SAM" id="Phobius"/>
    </source>
</evidence>
<dbReference type="GO" id="GO:0008270">
    <property type="term" value="F:zinc ion binding"/>
    <property type="evidence" value="ECO:0007669"/>
    <property type="project" value="UniProtKB-KW"/>
</dbReference>
<dbReference type="Proteomes" id="UP000694251">
    <property type="component" value="Chromosome 4"/>
</dbReference>
<dbReference type="PANTHER" id="PTHR46913:SF21">
    <property type="entry name" value="RING-TYPE E3 UBIQUITIN TRANSFERASE"/>
    <property type="match status" value="1"/>
</dbReference>
<evidence type="ECO:0000256" key="3">
    <source>
        <dbReference type="ARBA" id="ARBA00004906"/>
    </source>
</evidence>
<keyword evidence="11 16" id="KW-1133">Transmembrane helix</keyword>
<keyword evidence="10" id="KW-0862">Zinc</keyword>
<gene>
    <name evidence="18" type="ORF">ISN44_As04g016380</name>
</gene>
<dbReference type="GO" id="GO:0016020">
    <property type="term" value="C:membrane"/>
    <property type="evidence" value="ECO:0007669"/>
    <property type="project" value="UniProtKB-SubCell"/>
</dbReference>
<keyword evidence="5" id="KW-0808">Transferase</keyword>
<feature type="domain" description="RING-type" evidence="17">
    <location>
        <begin position="76"/>
        <end position="118"/>
    </location>
</feature>
<dbReference type="InterPro" id="IPR001841">
    <property type="entry name" value="Znf_RING"/>
</dbReference>
<evidence type="ECO:0000256" key="9">
    <source>
        <dbReference type="ARBA" id="ARBA00022786"/>
    </source>
</evidence>
<evidence type="ECO:0000256" key="8">
    <source>
        <dbReference type="ARBA" id="ARBA00022771"/>
    </source>
</evidence>
<evidence type="ECO:0000256" key="6">
    <source>
        <dbReference type="ARBA" id="ARBA00022692"/>
    </source>
</evidence>
<evidence type="ECO:0000256" key="15">
    <source>
        <dbReference type="SAM" id="MobiDB-lite"/>
    </source>
</evidence>
<sequence>MLTTTILILLIVILMVSLHLYYRWYLLRSSPFNRTTAASTFFTDPSSTPGGLNPSIIKSLPIFTFSAVTAQNAMECSVCLSEFKDNESGRVMPNCKHTFHVDCIDMWFHSHSSCPLCRSLIEPFAGGVKSTMDEVAISISDSVYGDTNHHEGTETTGDSVPEDSQRKPAAIEISQRNLGEIENDLSRSHSFRSPMSRMISFTRNLSRDRRSASSSSSSIRIPHILFPTVSSMQVTELDIELGGEETR</sequence>
<organism evidence="18 19">
    <name type="scientific">Arabidopsis suecica</name>
    <name type="common">Swedish thale-cress</name>
    <name type="synonym">Cardaminopsis suecica</name>
    <dbReference type="NCBI Taxonomy" id="45249"/>
    <lineage>
        <taxon>Eukaryota</taxon>
        <taxon>Viridiplantae</taxon>
        <taxon>Streptophyta</taxon>
        <taxon>Embryophyta</taxon>
        <taxon>Tracheophyta</taxon>
        <taxon>Spermatophyta</taxon>
        <taxon>Magnoliopsida</taxon>
        <taxon>eudicotyledons</taxon>
        <taxon>Gunneridae</taxon>
        <taxon>Pentapetalae</taxon>
        <taxon>rosids</taxon>
        <taxon>malvids</taxon>
        <taxon>Brassicales</taxon>
        <taxon>Brassicaceae</taxon>
        <taxon>Camelineae</taxon>
        <taxon>Arabidopsis</taxon>
    </lineage>
</organism>
<keyword evidence="9" id="KW-0833">Ubl conjugation pathway</keyword>
<feature type="transmembrane region" description="Helical" evidence="16">
    <location>
        <begin position="6"/>
        <end position="24"/>
    </location>
</feature>
<evidence type="ECO:0000259" key="17">
    <source>
        <dbReference type="PROSITE" id="PS50089"/>
    </source>
</evidence>
<comment type="similarity">
    <text evidence="13">Belongs to the RING-type zinc finger family. ATL subfamily.</text>
</comment>
<evidence type="ECO:0000256" key="13">
    <source>
        <dbReference type="ARBA" id="ARBA00024209"/>
    </source>
</evidence>
<dbReference type="CDD" id="cd16461">
    <property type="entry name" value="RING-H2_EL5-like"/>
    <property type="match status" value="1"/>
</dbReference>
<keyword evidence="8 14" id="KW-0863">Zinc-finger</keyword>
<evidence type="ECO:0000256" key="14">
    <source>
        <dbReference type="PROSITE-ProRule" id="PRU00175"/>
    </source>
</evidence>
<dbReference type="InterPro" id="IPR044600">
    <property type="entry name" value="ATL1/ATL16-like"/>
</dbReference>
<evidence type="ECO:0000256" key="11">
    <source>
        <dbReference type="ARBA" id="ARBA00022989"/>
    </source>
</evidence>